<reference evidence="1 2" key="1">
    <citation type="submission" date="2020-02" db="EMBL/GenBank/DDBJ databases">
        <title>Albibacoteraceae fam. nov., the first described family within the subdivision 4 Verrucomicrobia.</title>
        <authorList>
            <person name="Xi F."/>
        </authorList>
    </citation>
    <scope>NUCLEOTIDE SEQUENCE [LARGE SCALE GENOMIC DNA]</scope>
    <source>
        <strain evidence="1 2">CK1056</strain>
    </source>
</reference>
<dbReference type="EMBL" id="JAAGNX010000002">
    <property type="protein sequence ID" value="NDV61962.1"/>
    <property type="molecule type" value="Genomic_DNA"/>
</dbReference>
<organism evidence="1 2">
    <name type="scientific">Oceanipulchritudo coccoides</name>
    <dbReference type="NCBI Taxonomy" id="2706888"/>
    <lineage>
        <taxon>Bacteria</taxon>
        <taxon>Pseudomonadati</taxon>
        <taxon>Verrucomicrobiota</taxon>
        <taxon>Opitutia</taxon>
        <taxon>Puniceicoccales</taxon>
        <taxon>Oceanipulchritudinaceae</taxon>
        <taxon>Oceanipulchritudo</taxon>
    </lineage>
</organism>
<protein>
    <submittedName>
        <fullName evidence="1">Uncharacterized protein</fullName>
    </submittedName>
</protein>
<evidence type="ECO:0000313" key="1">
    <source>
        <dbReference type="EMBL" id="NDV61962.1"/>
    </source>
</evidence>
<evidence type="ECO:0000313" key="2">
    <source>
        <dbReference type="Proteomes" id="UP000478417"/>
    </source>
</evidence>
<gene>
    <name evidence="1" type="ORF">G0Q06_05820</name>
</gene>
<keyword evidence="2" id="KW-1185">Reference proteome</keyword>
<dbReference type="Proteomes" id="UP000478417">
    <property type="component" value="Unassembled WGS sequence"/>
</dbReference>
<name>A0A6B2M0P3_9BACT</name>
<accession>A0A6B2M0P3</accession>
<dbReference type="RefSeq" id="WP_163963434.1">
    <property type="nucleotide sequence ID" value="NZ_JAAGNX010000002.1"/>
</dbReference>
<comment type="caution">
    <text evidence="1">The sequence shown here is derived from an EMBL/GenBank/DDBJ whole genome shotgun (WGS) entry which is preliminary data.</text>
</comment>
<dbReference type="AlphaFoldDB" id="A0A6B2M0P3"/>
<proteinExistence type="predicted"/>
<sequence length="211" mass="24108">MNIAEIQAGRRFFLPLICFIFLVLLGGCATTPPAEPEEVRLEEHYFYLNPNEEAFNVFLTKASVSTEVSKAELGAYYFADFLDAVFVARASEKYGYSIVGTGYVPETAREILLGESDKARFVSDDDIVDVFKLDVWWASFFATGEDVYLTKILDYAVGRQWTDEMAEVMGKAQRSFKSRCKWHKLVRNFAEQALGDPAYEDGKRYLRECLY</sequence>